<evidence type="ECO:0000313" key="2">
    <source>
        <dbReference type="Proteomes" id="UP000663823"/>
    </source>
</evidence>
<dbReference type="EMBL" id="CAJOAX010016480">
    <property type="protein sequence ID" value="CAF4164786.1"/>
    <property type="molecule type" value="Genomic_DNA"/>
</dbReference>
<comment type="caution">
    <text evidence="1">The sequence shown here is derived from an EMBL/GenBank/DDBJ whole genome shotgun (WGS) entry which is preliminary data.</text>
</comment>
<accession>A0A819Z5G9</accession>
<gene>
    <name evidence="1" type="ORF">OTI717_LOCUS36896</name>
</gene>
<protein>
    <recommendedName>
        <fullName evidence="3">3'-5' exonuclease domain-containing protein</fullName>
    </recommendedName>
</protein>
<dbReference type="Gene3D" id="3.30.420.10">
    <property type="entry name" value="Ribonuclease H-like superfamily/Ribonuclease H"/>
    <property type="match status" value="1"/>
</dbReference>
<organism evidence="1 2">
    <name type="scientific">Rotaria sordida</name>
    <dbReference type="NCBI Taxonomy" id="392033"/>
    <lineage>
        <taxon>Eukaryota</taxon>
        <taxon>Metazoa</taxon>
        <taxon>Spiralia</taxon>
        <taxon>Gnathifera</taxon>
        <taxon>Rotifera</taxon>
        <taxon>Eurotatoria</taxon>
        <taxon>Bdelloidea</taxon>
        <taxon>Philodinida</taxon>
        <taxon>Philodinidae</taxon>
        <taxon>Rotaria</taxon>
    </lineage>
</organism>
<sequence>MLSQKEYDDTLWKYNNIPQSITGQPRRNIRQAYRKKLMEHYYASNYPPFEPSPYELIFINYRTTEETLIQLINIINSSTLFIIDTESVGVYKKPNKPALIQIQIVTPELNSYILLIEVHYLPRSHVSTFILIQQLFELLFQTKNTIYVWGEIDELTKFTEFNLFTYDQIYLSHNINLQGEFKSYWKKHHQHIPPSSTNNKKCICEACIGIQENNPWSIQDATGYELHKWLDKRHTRSPFDIGLDPKLIRLNSSELQYRQLLTSYAANDCDAMYQLLISMNLIKQQSPESLTIEEKINNDLELMLYDNNEHEQELFEEQQATITSSTTTTAPNYELQILSFNNSEPVESSTHPDEYMSDNDNEPQLIQTPPVEPDLINTESQQRTQQLTKEEKHKIHNRACTLKQRKRYYQHEIKCRNIDKRFTIRNIKDILRQHRISFTAINFSTSSTTHERTLRIGIKDTSKLETYEVQIKTLFTTEHYQQIKYKVHHHAGRHCRENNYYRRRASNKSKENELSVDPKGQPLTVSGIPLAGAPLSINGIIIAGAPFHRKNAPPTN</sequence>
<evidence type="ECO:0000313" key="1">
    <source>
        <dbReference type="EMBL" id="CAF4164786.1"/>
    </source>
</evidence>
<dbReference type="InterPro" id="IPR036397">
    <property type="entry name" value="RNaseH_sf"/>
</dbReference>
<dbReference type="Proteomes" id="UP000663823">
    <property type="component" value="Unassembled WGS sequence"/>
</dbReference>
<evidence type="ECO:0008006" key="3">
    <source>
        <dbReference type="Google" id="ProtNLM"/>
    </source>
</evidence>
<dbReference type="GO" id="GO:0003676">
    <property type="term" value="F:nucleic acid binding"/>
    <property type="evidence" value="ECO:0007669"/>
    <property type="project" value="InterPro"/>
</dbReference>
<dbReference type="AlphaFoldDB" id="A0A819Z5G9"/>
<name>A0A819Z5G9_9BILA</name>
<reference evidence="1" key="1">
    <citation type="submission" date="2021-02" db="EMBL/GenBank/DDBJ databases">
        <authorList>
            <person name="Nowell W R."/>
        </authorList>
    </citation>
    <scope>NUCLEOTIDE SEQUENCE</scope>
</reference>
<proteinExistence type="predicted"/>